<accession>A0A062XRL9</accession>
<organism evidence="1 2">
    <name type="scientific">Thermoanaerobaculum aquaticum</name>
    <dbReference type="NCBI Taxonomy" id="1312852"/>
    <lineage>
        <taxon>Bacteria</taxon>
        <taxon>Pseudomonadati</taxon>
        <taxon>Acidobacteriota</taxon>
        <taxon>Thermoanaerobaculia</taxon>
        <taxon>Thermoanaerobaculales</taxon>
        <taxon>Thermoanaerobaculaceae</taxon>
        <taxon>Thermoanaerobaculum</taxon>
    </lineage>
</organism>
<dbReference type="Gene3D" id="3.20.20.80">
    <property type="entry name" value="Glycosidases"/>
    <property type="match status" value="1"/>
</dbReference>
<keyword evidence="2" id="KW-1185">Reference proteome</keyword>
<name>A0A062XRL9_9BACT</name>
<reference evidence="1 2" key="1">
    <citation type="submission" date="2014-04" db="EMBL/GenBank/DDBJ databases">
        <title>The Genome Sequence of Thermoanaerobaculum aquaticum MP-01, The First Cultivated Group 23 Acidobacterium.</title>
        <authorList>
            <person name="Stamps B.W."/>
            <person name="Losey N.A."/>
            <person name="Lawson P.A."/>
            <person name="Stevenson B.S."/>
        </authorList>
    </citation>
    <scope>NUCLEOTIDE SEQUENCE [LARGE SCALE GENOMIC DNA]</scope>
    <source>
        <strain evidence="1 2">MP-01</strain>
    </source>
</reference>
<sequence>PRRRLTPPPRAETVDKPIGTFSSSGALSSEIYAHLHLRGVLIRTNWASVEPIPGVFDFSSLEFQIASVKSHGLSWSLAVAGGGVGSPTWLVDPPSSGGLGVPYVSYSFRGQPGYRLPLFWNPIVQDRLRILPNALAAQYNQDPSLKLVYVTQMTANGIEGHLQGVDMADLVDAGYSDAVWVEACEDAARSFAYAFSDKAIAFEVHEVNSSAAVPAKVIYDLWNDPRLGHRVGAAVWWLSGKVSYQPGLIAQLMAYPGDIYGQVIGRSDQTTRFEKGDYTTVFTQAMALGMRSIEAWEYEFKYGPDGANGIWDSIFASYNARADATFGSR</sequence>
<comment type="caution">
    <text evidence="1">The sequence shown here is derived from an EMBL/GenBank/DDBJ whole genome shotgun (WGS) entry which is preliminary data.</text>
</comment>
<dbReference type="Proteomes" id="UP000027284">
    <property type="component" value="Unassembled WGS sequence"/>
</dbReference>
<protein>
    <submittedName>
        <fullName evidence="1">Uncharacterized protein</fullName>
    </submittedName>
</protein>
<dbReference type="OrthoDB" id="128125at2"/>
<gene>
    <name evidence="1" type="ORF">EG19_04400</name>
</gene>
<dbReference type="EMBL" id="JMFG01000020">
    <property type="protein sequence ID" value="KDA53453.1"/>
    <property type="molecule type" value="Genomic_DNA"/>
</dbReference>
<proteinExistence type="predicted"/>
<evidence type="ECO:0000313" key="1">
    <source>
        <dbReference type="EMBL" id="KDA53453.1"/>
    </source>
</evidence>
<dbReference type="SUPFAM" id="SSF51445">
    <property type="entry name" value="(Trans)glycosidases"/>
    <property type="match status" value="1"/>
</dbReference>
<dbReference type="AlphaFoldDB" id="A0A062XRL9"/>
<evidence type="ECO:0000313" key="2">
    <source>
        <dbReference type="Proteomes" id="UP000027284"/>
    </source>
</evidence>
<feature type="non-terminal residue" evidence="1">
    <location>
        <position position="1"/>
    </location>
</feature>
<dbReference type="RefSeq" id="WP_053335055.1">
    <property type="nucleotide sequence ID" value="NZ_JMFG01000020.1"/>
</dbReference>
<dbReference type="InterPro" id="IPR017853">
    <property type="entry name" value="GH"/>
</dbReference>